<feature type="region of interest" description="Disordered" evidence="1">
    <location>
        <begin position="67"/>
        <end position="105"/>
    </location>
</feature>
<evidence type="ECO:0000313" key="2">
    <source>
        <dbReference type="EMBL" id="GBG61089.1"/>
    </source>
</evidence>
<evidence type="ECO:0000256" key="1">
    <source>
        <dbReference type="SAM" id="MobiDB-lite"/>
    </source>
</evidence>
<feature type="compositionally biased region" description="Basic and acidic residues" evidence="1">
    <location>
        <begin position="71"/>
        <end position="105"/>
    </location>
</feature>
<gene>
    <name evidence="2" type="ORF">CBR_g19165</name>
</gene>
<organism evidence="2 3">
    <name type="scientific">Chara braunii</name>
    <name type="common">Braun's stonewort</name>
    <dbReference type="NCBI Taxonomy" id="69332"/>
    <lineage>
        <taxon>Eukaryota</taxon>
        <taxon>Viridiplantae</taxon>
        <taxon>Streptophyta</taxon>
        <taxon>Charophyceae</taxon>
        <taxon>Charales</taxon>
        <taxon>Characeae</taxon>
        <taxon>Chara</taxon>
    </lineage>
</organism>
<feature type="compositionally biased region" description="Basic and acidic residues" evidence="1">
    <location>
        <begin position="39"/>
        <end position="50"/>
    </location>
</feature>
<feature type="compositionally biased region" description="Low complexity" evidence="1">
    <location>
        <begin position="164"/>
        <end position="177"/>
    </location>
</feature>
<dbReference type="EMBL" id="BFEA01000017">
    <property type="protein sequence ID" value="GBG61089.1"/>
    <property type="molecule type" value="Genomic_DNA"/>
</dbReference>
<keyword evidence="3" id="KW-1185">Reference proteome</keyword>
<dbReference type="Proteomes" id="UP000265515">
    <property type="component" value="Unassembled WGS sequence"/>
</dbReference>
<comment type="caution">
    <text evidence="2">The sequence shown here is derived from an EMBL/GenBank/DDBJ whole genome shotgun (WGS) entry which is preliminary data.</text>
</comment>
<dbReference type="Gramene" id="GBG61089">
    <property type="protein sequence ID" value="GBG61089"/>
    <property type="gene ID" value="CBR_g19165"/>
</dbReference>
<feature type="region of interest" description="Disordered" evidence="1">
    <location>
        <begin position="13"/>
        <end position="50"/>
    </location>
</feature>
<feature type="compositionally biased region" description="Low complexity" evidence="1">
    <location>
        <begin position="24"/>
        <end position="38"/>
    </location>
</feature>
<name>A0A388JTE4_CHABU</name>
<feature type="region of interest" description="Disordered" evidence="1">
    <location>
        <begin position="162"/>
        <end position="232"/>
    </location>
</feature>
<feature type="region of interest" description="Disordered" evidence="1">
    <location>
        <begin position="317"/>
        <end position="341"/>
    </location>
</feature>
<evidence type="ECO:0000313" key="3">
    <source>
        <dbReference type="Proteomes" id="UP000265515"/>
    </source>
</evidence>
<protein>
    <submittedName>
        <fullName evidence="2">Uncharacterized protein</fullName>
    </submittedName>
</protein>
<reference evidence="2 3" key="1">
    <citation type="journal article" date="2018" name="Cell">
        <title>The Chara Genome: Secondary Complexity and Implications for Plant Terrestrialization.</title>
        <authorList>
            <person name="Nishiyama T."/>
            <person name="Sakayama H."/>
            <person name="Vries J.D."/>
            <person name="Buschmann H."/>
            <person name="Saint-Marcoux D."/>
            <person name="Ullrich K.K."/>
            <person name="Haas F.B."/>
            <person name="Vanderstraeten L."/>
            <person name="Becker D."/>
            <person name="Lang D."/>
            <person name="Vosolsobe S."/>
            <person name="Rombauts S."/>
            <person name="Wilhelmsson P.K.I."/>
            <person name="Janitza P."/>
            <person name="Kern R."/>
            <person name="Heyl A."/>
            <person name="Rumpler F."/>
            <person name="Villalobos L.I.A.C."/>
            <person name="Clay J.M."/>
            <person name="Skokan R."/>
            <person name="Toyoda A."/>
            <person name="Suzuki Y."/>
            <person name="Kagoshima H."/>
            <person name="Schijlen E."/>
            <person name="Tajeshwar N."/>
            <person name="Catarino B."/>
            <person name="Hetherington A.J."/>
            <person name="Saltykova A."/>
            <person name="Bonnot C."/>
            <person name="Breuninger H."/>
            <person name="Symeonidi A."/>
            <person name="Radhakrishnan G.V."/>
            <person name="Van Nieuwerburgh F."/>
            <person name="Deforce D."/>
            <person name="Chang C."/>
            <person name="Karol K.G."/>
            <person name="Hedrich R."/>
            <person name="Ulvskov P."/>
            <person name="Glockner G."/>
            <person name="Delwiche C.F."/>
            <person name="Petrasek J."/>
            <person name="Van de Peer Y."/>
            <person name="Friml J."/>
            <person name="Beilby M."/>
            <person name="Dolan L."/>
            <person name="Kohara Y."/>
            <person name="Sugano S."/>
            <person name="Fujiyama A."/>
            <person name="Delaux P.-M."/>
            <person name="Quint M."/>
            <person name="TheiBen G."/>
            <person name="Hagemann M."/>
            <person name="Harholt J."/>
            <person name="Dunand C."/>
            <person name="Zachgo S."/>
            <person name="Langdale J."/>
            <person name="Maumus F."/>
            <person name="Straeten D.V.D."/>
            <person name="Gould S.B."/>
            <person name="Rensing S.A."/>
        </authorList>
    </citation>
    <scope>NUCLEOTIDE SEQUENCE [LARGE SCALE GENOMIC DNA]</scope>
    <source>
        <strain evidence="2 3">S276</strain>
    </source>
</reference>
<accession>A0A388JTE4</accession>
<sequence>MFINNISLGHWCKNRCRSSDDRPSTSSETRGGRSTSPRGDPKEPSIKEVDKLHLQIEELNRSLASVSEFVQSEKAKKDAKEQAKRDAEEEEQHKPAERKAWEKERKRLEKLQKEKERDAEFEKKMEMQLAMKTGDFFDRLEANLGPVLNVLKQTRGKKQAVCISDPGSESGPGSYGSDTEEIRSQTQKLTIHEKRNRGPEPVLEDSPPMLTPAKRTPRGTKEKGAAATTRVTRSKAKMKTNLSPYMAKMKKTPGQPGTVANLRYHNQAMEELRNLGAQELQAICKDEGIAYNGKIDGIFDIASHRTRKNFGEVEPVDMSGVFEAEEETSVTGDDGGQDEEA</sequence>
<proteinExistence type="predicted"/>
<dbReference type="AlphaFoldDB" id="A0A388JTE4"/>